<name>A0A220UCX7_9MICO</name>
<keyword evidence="3" id="KW-1185">Reference proteome</keyword>
<dbReference type="InterPro" id="IPR011033">
    <property type="entry name" value="PRC_barrel-like_sf"/>
</dbReference>
<accession>A0A220UCX7</accession>
<dbReference type="OrthoDB" id="4794547at2"/>
<dbReference type="KEGG" id="brv:CFK39_06690"/>
<protein>
    <recommendedName>
        <fullName evidence="1">PRC-barrel domain-containing protein</fullName>
    </recommendedName>
</protein>
<feature type="domain" description="PRC-barrel" evidence="1">
    <location>
        <begin position="19"/>
        <end position="65"/>
    </location>
</feature>
<proteinExistence type="predicted"/>
<evidence type="ECO:0000259" key="1">
    <source>
        <dbReference type="Pfam" id="PF05239"/>
    </source>
</evidence>
<dbReference type="AlphaFoldDB" id="A0A220UCX7"/>
<sequence>MDPELRARAQRRRMQGLAGVTVHGSDGKTVGRVRDVYLRDATGELAAISVMPRQLSTRSVLIPAAAIAALPGTLEELAAPHRPAAEEAPGKGTGDILQLRVDAATAKAGTPPPLTLHTTPEDLQEAAAALRLEDGPAGA</sequence>
<dbReference type="Pfam" id="PF05239">
    <property type="entry name" value="PRC"/>
    <property type="match status" value="1"/>
</dbReference>
<evidence type="ECO:0000313" key="2">
    <source>
        <dbReference type="EMBL" id="ASK65573.1"/>
    </source>
</evidence>
<dbReference type="RefSeq" id="WP_089064814.1">
    <property type="nucleotide sequence ID" value="NZ_CP022316.1"/>
</dbReference>
<dbReference type="EMBL" id="CP022316">
    <property type="protein sequence ID" value="ASK65573.1"/>
    <property type="molecule type" value="Genomic_DNA"/>
</dbReference>
<organism evidence="2 3">
    <name type="scientific">Brachybacterium avium</name>
    <dbReference type="NCBI Taxonomy" id="2017485"/>
    <lineage>
        <taxon>Bacteria</taxon>
        <taxon>Bacillati</taxon>
        <taxon>Actinomycetota</taxon>
        <taxon>Actinomycetes</taxon>
        <taxon>Micrococcales</taxon>
        <taxon>Dermabacteraceae</taxon>
        <taxon>Brachybacterium</taxon>
    </lineage>
</organism>
<evidence type="ECO:0000313" key="3">
    <source>
        <dbReference type="Proteomes" id="UP000198398"/>
    </source>
</evidence>
<dbReference type="InterPro" id="IPR027275">
    <property type="entry name" value="PRC-brl_dom"/>
</dbReference>
<gene>
    <name evidence="2" type="ORF">CFK39_06690</name>
</gene>
<dbReference type="SUPFAM" id="SSF50346">
    <property type="entry name" value="PRC-barrel domain"/>
    <property type="match status" value="1"/>
</dbReference>
<reference evidence="3" key="1">
    <citation type="submission" date="2017-07" db="EMBL/GenBank/DDBJ databases">
        <title>Brachybacterium sp. VR2415.</title>
        <authorList>
            <person name="Tak E.J."/>
            <person name="Bae J.-W."/>
        </authorList>
    </citation>
    <scope>NUCLEOTIDE SEQUENCE [LARGE SCALE GENOMIC DNA]</scope>
    <source>
        <strain evidence="3">VR2415</strain>
    </source>
</reference>
<dbReference type="Proteomes" id="UP000198398">
    <property type="component" value="Chromosome"/>
</dbReference>